<evidence type="ECO:0000313" key="3">
    <source>
        <dbReference type="Proteomes" id="UP001497453"/>
    </source>
</evidence>
<evidence type="ECO:0000313" key="2">
    <source>
        <dbReference type="EMBL" id="CAL1701526.1"/>
    </source>
</evidence>
<feature type="region of interest" description="Disordered" evidence="1">
    <location>
        <begin position="1"/>
        <end position="25"/>
    </location>
</feature>
<feature type="compositionally biased region" description="Low complexity" evidence="1">
    <location>
        <begin position="118"/>
        <end position="128"/>
    </location>
</feature>
<feature type="compositionally biased region" description="Polar residues" evidence="1">
    <location>
        <begin position="52"/>
        <end position="80"/>
    </location>
</feature>
<dbReference type="EMBL" id="OZ037945">
    <property type="protein sequence ID" value="CAL1701526.1"/>
    <property type="molecule type" value="Genomic_DNA"/>
</dbReference>
<accession>A0ABP1D0V0</accession>
<feature type="region of interest" description="Disordered" evidence="1">
    <location>
        <begin position="193"/>
        <end position="257"/>
    </location>
</feature>
<keyword evidence="3" id="KW-1185">Reference proteome</keyword>
<feature type="compositionally biased region" description="Low complexity" evidence="1">
    <location>
        <begin position="81"/>
        <end position="98"/>
    </location>
</feature>
<protein>
    <submittedName>
        <fullName evidence="2">Uncharacterized protein</fullName>
    </submittedName>
</protein>
<feature type="compositionally biased region" description="Basic and acidic residues" evidence="1">
    <location>
        <begin position="199"/>
        <end position="219"/>
    </location>
</feature>
<gene>
    <name evidence="2" type="ORF">GFSPODELE1_LOCUS3628</name>
</gene>
<evidence type="ECO:0000256" key="1">
    <source>
        <dbReference type="SAM" id="MobiDB-lite"/>
    </source>
</evidence>
<reference evidence="3" key="1">
    <citation type="submission" date="2024-04" db="EMBL/GenBank/DDBJ databases">
        <authorList>
            <person name="Shaw F."/>
            <person name="Minotto A."/>
        </authorList>
    </citation>
    <scope>NUCLEOTIDE SEQUENCE [LARGE SCALE GENOMIC DNA]</scope>
</reference>
<feature type="compositionally biased region" description="Basic and acidic residues" evidence="1">
    <location>
        <begin position="239"/>
        <end position="249"/>
    </location>
</feature>
<proteinExistence type="predicted"/>
<feature type="compositionally biased region" description="Acidic residues" evidence="1">
    <location>
        <begin position="1"/>
        <end position="16"/>
    </location>
</feature>
<sequence>MENEPQCYFEEDDGNEYQESSPADPSLLSYIHGALSKSPVGSLLTIYTRASSVTDKVSPVSAQKMFSSSAPCNSASTNSVPSPSTTRRSGHSRSVSSSLADVKRVISNIAQHTHRSRSGSTASSNSFSEVPDKPHITRRRAHTVSSAVPTIAYVSESTPPLTPDSLSPASSQHSNGFLAELVDVAKVACSALGPSETPTRTRQESERIREGKRPQRDLPYDTLLAGISHDWDPASPHTPTKDTAHKPEDSEPDDDSDEWFGLEYTLELSRTSRHEVSFEDLSSGEFSKSPLSWAKMHRGSLHPSLEEQAFRRWLKWHNNLERLEERRRIERTFSFLRYSKRMAEIDTEMIALSDYVRMWQEELGYAANVQLAKGRLDYLARYRPDRNVCSFTLPLRRAKSLPGLRKVDVFLSNDS</sequence>
<name>A0ABP1D0V0_9APHY</name>
<dbReference type="Proteomes" id="UP001497453">
    <property type="component" value="Chromosome 2"/>
</dbReference>
<organism evidence="2 3">
    <name type="scientific">Somion occarium</name>
    <dbReference type="NCBI Taxonomy" id="3059160"/>
    <lineage>
        <taxon>Eukaryota</taxon>
        <taxon>Fungi</taxon>
        <taxon>Dikarya</taxon>
        <taxon>Basidiomycota</taxon>
        <taxon>Agaricomycotina</taxon>
        <taxon>Agaricomycetes</taxon>
        <taxon>Polyporales</taxon>
        <taxon>Cerrenaceae</taxon>
        <taxon>Somion</taxon>
    </lineage>
</organism>
<feature type="region of interest" description="Disordered" evidence="1">
    <location>
        <begin position="52"/>
        <end position="144"/>
    </location>
</feature>